<gene>
    <name evidence="5" type="ORF">MESINF_0890</name>
</gene>
<dbReference type="KEGG" id="minf:MESINF_0890"/>
<dbReference type="Gene3D" id="3.40.1410.10">
    <property type="entry name" value="Chorismate lyase-like"/>
    <property type="match status" value="1"/>
</dbReference>
<proteinExistence type="predicted"/>
<keyword evidence="2" id="KW-0238">DNA-binding</keyword>
<dbReference type="InterPro" id="IPR050679">
    <property type="entry name" value="Bact_HTH_transcr_reg"/>
</dbReference>
<dbReference type="InterPro" id="IPR036388">
    <property type="entry name" value="WH-like_DNA-bd_sf"/>
</dbReference>
<protein>
    <submittedName>
        <fullName evidence="5">Transcriptional regulator</fullName>
    </submittedName>
</protein>
<dbReference type="SUPFAM" id="SSF46785">
    <property type="entry name" value="Winged helix' DNA-binding domain"/>
    <property type="match status" value="1"/>
</dbReference>
<evidence type="ECO:0000313" key="5">
    <source>
        <dbReference type="EMBL" id="SSC12339.1"/>
    </source>
</evidence>
<evidence type="ECO:0000259" key="4">
    <source>
        <dbReference type="PROSITE" id="PS50949"/>
    </source>
</evidence>
<dbReference type="CDD" id="cd07377">
    <property type="entry name" value="WHTH_GntR"/>
    <property type="match status" value="1"/>
</dbReference>
<dbReference type="Pfam" id="PF07702">
    <property type="entry name" value="UTRA"/>
    <property type="match status" value="1"/>
</dbReference>
<name>A0A7Z7LE11_9BACT</name>
<evidence type="ECO:0000313" key="6">
    <source>
        <dbReference type="Proteomes" id="UP000250796"/>
    </source>
</evidence>
<dbReference type="InterPro" id="IPR036390">
    <property type="entry name" value="WH_DNA-bd_sf"/>
</dbReference>
<dbReference type="InterPro" id="IPR028978">
    <property type="entry name" value="Chorismate_lyase_/UTRA_dom_sf"/>
</dbReference>
<dbReference type="PROSITE" id="PS50949">
    <property type="entry name" value="HTH_GNTR"/>
    <property type="match status" value="1"/>
</dbReference>
<dbReference type="PANTHER" id="PTHR44846:SF1">
    <property type="entry name" value="MANNOSYL-D-GLYCERATE TRANSPORT_METABOLISM SYSTEM REPRESSOR MNGR-RELATED"/>
    <property type="match status" value="1"/>
</dbReference>
<dbReference type="Pfam" id="PF00392">
    <property type="entry name" value="GntR"/>
    <property type="match status" value="1"/>
</dbReference>
<dbReference type="GO" id="GO:0045892">
    <property type="term" value="P:negative regulation of DNA-templated transcription"/>
    <property type="evidence" value="ECO:0007669"/>
    <property type="project" value="TreeGrafter"/>
</dbReference>
<dbReference type="SMART" id="SM00345">
    <property type="entry name" value="HTH_GNTR"/>
    <property type="match status" value="1"/>
</dbReference>
<dbReference type="SUPFAM" id="SSF64288">
    <property type="entry name" value="Chorismate lyase-like"/>
    <property type="match status" value="1"/>
</dbReference>
<dbReference type="RefSeq" id="WP_169698687.1">
    <property type="nucleotide sequence ID" value="NZ_LS974202.1"/>
</dbReference>
<keyword evidence="6" id="KW-1185">Reference proteome</keyword>
<feature type="domain" description="HTH gntR-type" evidence="4">
    <location>
        <begin position="6"/>
        <end position="72"/>
    </location>
</feature>
<sequence>MKEVSVPVYYRIYKELKQRIARGTYPVKLPTEKKLCDEFNVSRLTLRRALEELKRESIIEASKGRGTFVLEEKREEKIGTLTGFTEEAKRDGRKATSLVLKNTIVAPEEDVAGLFEIPSGGMVVVLERVRYLDEEPYGIERAFLNPMVDIRILNVVQRDMSKESLYYILKSELGIVLDHAQETIEVCRMSRDEARHLQVKEGSYAITRERHTYTDHGFCVEIVKSVYRGDRYRLKVVRRVE</sequence>
<organism evidence="5 6">
    <name type="scientific">Mesotoga infera</name>
    <dbReference type="NCBI Taxonomy" id="1236046"/>
    <lineage>
        <taxon>Bacteria</taxon>
        <taxon>Thermotogati</taxon>
        <taxon>Thermotogota</taxon>
        <taxon>Thermotogae</taxon>
        <taxon>Kosmotogales</taxon>
        <taxon>Kosmotogaceae</taxon>
        <taxon>Mesotoga</taxon>
    </lineage>
</organism>
<keyword evidence="1" id="KW-0805">Transcription regulation</keyword>
<dbReference type="Proteomes" id="UP000250796">
    <property type="component" value="Chromosome MESINF"/>
</dbReference>
<dbReference type="Gene3D" id="1.10.10.10">
    <property type="entry name" value="Winged helix-like DNA-binding domain superfamily/Winged helix DNA-binding domain"/>
    <property type="match status" value="1"/>
</dbReference>
<reference evidence="5 6" key="1">
    <citation type="submission" date="2017-01" db="EMBL/GenBank/DDBJ databases">
        <authorList>
            <person name="Erauso G."/>
        </authorList>
    </citation>
    <scope>NUCLEOTIDE SEQUENCE [LARGE SCALE GENOMIC DNA]</scope>
    <source>
        <strain evidence="5">MESINF1</strain>
    </source>
</reference>
<accession>A0A7Z7LE11</accession>
<keyword evidence="3" id="KW-0804">Transcription</keyword>
<evidence type="ECO:0000256" key="1">
    <source>
        <dbReference type="ARBA" id="ARBA00023015"/>
    </source>
</evidence>
<dbReference type="GO" id="GO:0003677">
    <property type="term" value="F:DNA binding"/>
    <property type="evidence" value="ECO:0007669"/>
    <property type="project" value="UniProtKB-KW"/>
</dbReference>
<dbReference type="EMBL" id="LS974202">
    <property type="protein sequence ID" value="SSC12339.1"/>
    <property type="molecule type" value="Genomic_DNA"/>
</dbReference>
<dbReference type="AlphaFoldDB" id="A0A7Z7LE11"/>
<evidence type="ECO:0000256" key="2">
    <source>
        <dbReference type="ARBA" id="ARBA00023125"/>
    </source>
</evidence>
<dbReference type="PRINTS" id="PR00035">
    <property type="entry name" value="HTHGNTR"/>
</dbReference>
<dbReference type="GO" id="GO:0003700">
    <property type="term" value="F:DNA-binding transcription factor activity"/>
    <property type="evidence" value="ECO:0007669"/>
    <property type="project" value="InterPro"/>
</dbReference>
<dbReference type="InterPro" id="IPR011663">
    <property type="entry name" value="UTRA"/>
</dbReference>
<evidence type="ECO:0000256" key="3">
    <source>
        <dbReference type="ARBA" id="ARBA00023163"/>
    </source>
</evidence>
<dbReference type="SMART" id="SM00866">
    <property type="entry name" value="UTRA"/>
    <property type="match status" value="1"/>
</dbReference>
<dbReference type="PANTHER" id="PTHR44846">
    <property type="entry name" value="MANNOSYL-D-GLYCERATE TRANSPORT/METABOLISM SYSTEM REPRESSOR MNGR-RELATED"/>
    <property type="match status" value="1"/>
</dbReference>
<dbReference type="InterPro" id="IPR000524">
    <property type="entry name" value="Tscrpt_reg_HTH_GntR"/>
</dbReference>